<evidence type="ECO:0000259" key="1">
    <source>
        <dbReference type="SMART" id="SM00871"/>
    </source>
</evidence>
<sequence>MRIEIMQTNQITSFVGIRAISLMTELGDNVNHAFKGLIEIKNEIKNITNPEVTYGITPPNYKGNSGLLDFYCCYEVDPLANLPHGMIQIHILPRVYSVTYYKGPASKTYSAYDFTSNWLKENRYEYDDVSYYFEKYDEKTIRENDDDRNEITIYCPIKKKVS</sequence>
<dbReference type="SUPFAM" id="SSF55136">
    <property type="entry name" value="Probable bacterial effector-binding domain"/>
    <property type="match status" value="1"/>
</dbReference>
<name>A0A167BVZ0_9BACL</name>
<dbReference type="EMBL" id="LSFN01000035">
    <property type="protein sequence ID" value="OAB72504.1"/>
    <property type="molecule type" value="Genomic_DNA"/>
</dbReference>
<dbReference type="InterPro" id="IPR010499">
    <property type="entry name" value="AraC_E-bd"/>
</dbReference>
<gene>
    <name evidence="2" type="ORF">PNBC_16560</name>
</gene>
<dbReference type="OrthoDB" id="2608213at2"/>
<reference evidence="2 3" key="1">
    <citation type="submission" date="2016-02" db="EMBL/GenBank/DDBJ databases">
        <title>Paenibacillus sp. LPB0068, isolated from Crassostrea gigas.</title>
        <authorList>
            <person name="Shin S.-K."/>
            <person name="Yi H."/>
        </authorList>
    </citation>
    <scope>NUCLEOTIDE SEQUENCE [LARGE SCALE GENOMIC DNA]</scope>
    <source>
        <strain evidence="2 3">LPB0068</strain>
    </source>
</reference>
<dbReference type="InterPro" id="IPR029441">
    <property type="entry name" value="Cass2"/>
</dbReference>
<organism evidence="2 3">
    <name type="scientific">Paenibacillus crassostreae</name>
    <dbReference type="NCBI Taxonomy" id="1763538"/>
    <lineage>
        <taxon>Bacteria</taxon>
        <taxon>Bacillati</taxon>
        <taxon>Bacillota</taxon>
        <taxon>Bacilli</taxon>
        <taxon>Bacillales</taxon>
        <taxon>Paenibacillaceae</taxon>
        <taxon>Paenibacillus</taxon>
    </lineage>
</organism>
<protein>
    <submittedName>
        <fullName evidence="2">Transcription activator effector-binding protein</fullName>
    </submittedName>
</protein>
<proteinExistence type="predicted"/>
<dbReference type="Pfam" id="PF14526">
    <property type="entry name" value="Cass2"/>
    <property type="match status" value="1"/>
</dbReference>
<accession>A0A167BVZ0</accession>
<comment type="caution">
    <text evidence="2">The sequence shown here is derived from an EMBL/GenBank/DDBJ whole genome shotgun (WGS) entry which is preliminary data.</text>
</comment>
<dbReference type="Proteomes" id="UP000077134">
    <property type="component" value="Unassembled WGS sequence"/>
</dbReference>
<feature type="domain" description="AraC effector-binding" evidence="1">
    <location>
        <begin position="1"/>
        <end position="158"/>
    </location>
</feature>
<dbReference type="STRING" id="1763538.LPB68_10115"/>
<dbReference type="Gene3D" id="3.20.80.10">
    <property type="entry name" value="Regulatory factor, effector binding domain"/>
    <property type="match status" value="1"/>
</dbReference>
<evidence type="ECO:0000313" key="2">
    <source>
        <dbReference type="EMBL" id="OAB72504.1"/>
    </source>
</evidence>
<dbReference type="SMART" id="SM00871">
    <property type="entry name" value="AraC_E_bind"/>
    <property type="match status" value="1"/>
</dbReference>
<dbReference type="KEGG" id="pcx:LPB68_10115"/>
<dbReference type="AlphaFoldDB" id="A0A167BVZ0"/>
<dbReference type="InterPro" id="IPR011256">
    <property type="entry name" value="Reg_factor_effector_dom_sf"/>
</dbReference>
<evidence type="ECO:0000313" key="3">
    <source>
        <dbReference type="Proteomes" id="UP000077134"/>
    </source>
</evidence>
<keyword evidence="3" id="KW-1185">Reference proteome</keyword>
<dbReference type="RefSeq" id="WP_068660070.1">
    <property type="nucleotide sequence ID" value="NZ_CP017770.1"/>
</dbReference>